<keyword evidence="1" id="KW-1133">Transmembrane helix</keyword>
<dbReference type="PATRIC" id="fig|1261.3.peg.1339"/>
<evidence type="ECO:0000313" key="2">
    <source>
        <dbReference type="EMBL" id="KXI11136.1"/>
    </source>
</evidence>
<comment type="caution">
    <text evidence="2">The sequence shown here is derived from an EMBL/GenBank/DDBJ whole genome shotgun (WGS) entry which is preliminary data.</text>
</comment>
<evidence type="ECO:0008006" key="4">
    <source>
        <dbReference type="Google" id="ProtNLM"/>
    </source>
</evidence>
<sequence>MQIAISNKEENDMRTDTLKQLRNSCIVGLLFGLILNSAHFYQYGFAKGIGQFLYVFILMGGTFFLTGMMSSRRGRHTTNMRIFAKKLHNEGDLIMDAQADMIVANKKNVTKGWLYLNSRFVIFANTPDPNLIEKKAIRMPLSKVSKIERFKPTPFTNDGIEIFLDKGISHKVLVGKTDQWLAEINSAVEKRQNKKSSKKSSK</sequence>
<name>A0A135YP45_9FIRM</name>
<accession>A0A135YP45</accession>
<dbReference type="EMBL" id="LSQZ01000081">
    <property type="protein sequence ID" value="KXI11136.1"/>
    <property type="molecule type" value="Genomic_DNA"/>
</dbReference>
<dbReference type="Proteomes" id="UP000070326">
    <property type="component" value="Unassembled WGS sequence"/>
</dbReference>
<proteinExistence type="predicted"/>
<evidence type="ECO:0000313" key="3">
    <source>
        <dbReference type="Proteomes" id="UP000070326"/>
    </source>
</evidence>
<feature type="transmembrane region" description="Helical" evidence="1">
    <location>
        <begin position="21"/>
        <end position="40"/>
    </location>
</feature>
<dbReference type="STRING" id="1261.HMPREF3195_01469"/>
<feature type="transmembrane region" description="Helical" evidence="1">
    <location>
        <begin position="52"/>
        <end position="71"/>
    </location>
</feature>
<keyword evidence="1" id="KW-0812">Transmembrane</keyword>
<protein>
    <recommendedName>
        <fullName evidence="4">GRAM domain-containing protein</fullName>
    </recommendedName>
</protein>
<dbReference type="AlphaFoldDB" id="A0A135YP45"/>
<organism evidence="2 3">
    <name type="scientific">Peptostreptococcus anaerobius</name>
    <dbReference type="NCBI Taxonomy" id="1261"/>
    <lineage>
        <taxon>Bacteria</taxon>
        <taxon>Bacillati</taxon>
        <taxon>Bacillota</taxon>
        <taxon>Clostridia</taxon>
        <taxon>Peptostreptococcales</taxon>
        <taxon>Peptostreptococcaceae</taxon>
        <taxon>Peptostreptococcus</taxon>
    </lineage>
</organism>
<keyword evidence="1" id="KW-0472">Membrane</keyword>
<gene>
    <name evidence="2" type="ORF">HMPREF3195_01469</name>
</gene>
<reference evidence="2 3" key="1">
    <citation type="submission" date="2016-02" db="EMBL/GenBank/DDBJ databases">
        <authorList>
            <person name="Wen L."/>
            <person name="He K."/>
            <person name="Yang H."/>
        </authorList>
    </citation>
    <scope>NUCLEOTIDE SEQUENCE [LARGE SCALE GENOMIC DNA]</scope>
    <source>
        <strain evidence="2 3">MJR8628A</strain>
    </source>
</reference>
<evidence type="ECO:0000256" key="1">
    <source>
        <dbReference type="SAM" id="Phobius"/>
    </source>
</evidence>